<protein>
    <submittedName>
        <fullName evidence="1">28724_t:CDS:1</fullName>
    </submittedName>
</protein>
<evidence type="ECO:0000313" key="1">
    <source>
        <dbReference type="EMBL" id="CAG8797401.1"/>
    </source>
</evidence>
<comment type="caution">
    <text evidence="1">The sequence shown here is derived from an EMBL/GenBank/DDBJ whole genome shotgun (WGS) entry which is preliminary data.</text>
</comment>
<accession>A0A9N9JWU4</accession>
<name>A0A9N9JWU4_9GLOM</name>
<feature type="non-terminal residue" evidence="1">
    <location>
        <position position="57"/>
    </location>
</feature>
<dbReference type="Proteomes" id="UP000789405">
    <property type="component" value="Unassembled WGS sequence"/>
</dbReference>
<keyword evidence="2" id="KW-1185">Reference proteome</keyword>
<proteinExistence type="predicted"/>
<dbReference type="AlphaFoldDB" id="A0A9N9JWU4"/>
<feature type="non-terminal residue" evidence="1">
    <location>
        <position position="1"/>
    </location>
</feature>
<dbReference type="EMBL" id="CAJVPY010032115">
    <property type="protein sequence ID" value="CAG8797401.1"/>
    <property type="molecule type" value="Genomic_DNA"/>
</dbReference>
<sequence length="57" mass="6550">LRKTLSTQSTSIYDTLTNMLYSHLTFNPSQLTNNFYLIMTLQSLILVPLIQALQSEE</sequence>
<reference evidence="1" key="1">
    <citation type="submission" date="2021-06" db="EMBL/GenBank/DDBJ databases">
        <authorList>
            <person name="Kallberg Y."/>
            <person name="Tangrot J."/>
            <person name="Rosling A."/>
        </authorList>
    </citation>
    <scope>NUCLEOTIDE SEQUENCE</scope>
    <source>
        <strain evidence="1">MA453B</strain>
    </source>
</reference>
<gene>
    <name evidence="1" type="ORF">DERYTH_LOCUS22670</name>
</gene>
<organism evidence="1 2">
    <name type="scientific">Dentiscutata erythropus</name>
    <dbReference type="NCBI Taxonomy" id="1348616"/>
    <lineage>
        <taxon>Eukaryota</taxon>
        <taxon>Fungi</taxon>
        <taxon>Fungi incertae sedis</taxon>
        <taxon>Mucoromycota</taxon>
        <taxon>Glomeromycotina</taxon>
        <taxon>Glomeromycetes</taxon>
        <taxon>Diversisporales</taxon>
        <taxon>Gigasporaceae</taxon>
        <taxon>Dentiscutata</taxon>
    </lineage>
</organism>
<evidence type="ECO:0000313" key="2">
    <source>
        <dbReference type="Proteomes" id="UP000789405"/>
    </source>
</evidence>